<evidence type="ECO:0000313" key="2">
    <source>
        <dbReference type="WBParaSite" id="Pan_g5721.t1"/>
    </source>
</evidence>
<dbReference type="AlphaFoldDB" id="A0A7E4VZZ1"/>
<dbReference type="Proteomes" id="UP000492821">
    <property type="component" value="Unassembled WGS sequence"/>
</dbReference>
<organism evidence="1 2">
    <name type="scientific">Panagrellus redivivus</name>
    <name type="common">Microworm</name>
    <dbReference type="NCBI Taxonomy" id="6233"/>
    <lineage>
        <taxon>Eukaryota</taxon>
        <taxon>Metazoa</taxon>
        <taxon>Ecdysozoa</taxon>
        <taxon>Nematoda</taxon>
        <taxon>Chromadorea</taxon>
        <taxon>Rhabditida</taxon>
        <taxon>Tylenchina</taxon>
        <taxon>Panagrolaimomorpha</taxon>
        <taxon>Panagrolaimoidea</taxon>
        <taxon>Panagrolaimidae</taxon>
        <taxon>Panagrellus</taxon>
    </lineage>
</organism>
<proteinExistence type="predicted"/>
<dbReference type="WBParaSite" id="Pan_g5721.t1">
    <property type="protein sequence ID" value="Pan_g5721.t1"/>
    <property type="gene ID" value="Pan_g5721"/>
</dbReference>
<sequence length="297" mass="32968">RLGSFGSGVLVRNPVRRATLDVNNWRPIALSNTLGKLLSSCMADRLTAWCIRNNRLSRAQKDFLKFEGCLELNFELQSVIRDARRRCRTTVVSWLDLKKAFGSCSHEVIMTNLRWAGLGDNSIGIIEPCTMAVLRRFAAVMPSILNVQGMPMEPMDKADTYRHLGIPTGFSYGFTGDDIVKNMETDVQNIIKSRLTPCKKINVANTFIVSRLSFYLKGAMTMEDISNVTQAIHLFLSSDPQTSKIAHNTLNNVVKKRAGRHVTHTLTADFLNGSMNGNLAKGGRWAGLARPAQARPG</sequence>
<name>A0A7E4VZZ1_PANRE</name>
<reference evidence="1" key="1">
    <citation type="journal article" date="2013" name="Genetics">
        <title>The draft genome and transcriptome of Panagrellus redivivus are shaped by the harsh demands of a free-living lifestyle.</title>
        <authorList>
            <person name="Srinivasan J."/>
            <person name="Dillman A.R."/>
            <person name="Macchietto M.G."/>
            <person name="Heikkinen L."/>
            <person name="Lakso M."/>
            <person name="Fracchia K.M."/>
            <person name="Antoshechkin I."/>
            <person name="Mortazavi A."/>
            <person name="Wong G."/>
            <person name="Sternberg P.W."/>
        </authorList>
    </citation>
    <scope>NUCLEOTIDE SEQUENCE [LARGE SCALE GENOMIC DNA]</scope>
    <source>
        <strain evidence="1">MT8872</strain>
    </source>
</reference>
<dbReference type="PANTHER" id="PTHR19446">
    <property type="entry name" value="REVERSE TRANSCRIPTASES"/>
    <property type="match status" value="1"/>
</dbReference>
<keyword evidence="1" id="KW-1185">Reference proteome</keyword>
<protein>
    <submittedName>
        <fullName evidence="2">Reverse transcriptase domain-containing protein</fullName>
    </submittedName>
</protein>
<reference evidence="2" key="2">
    <citation type="submission" date="2020-10" db="UniProtKB">
        <authorList>
            <consortium name="WormBaseParasite"/>
        </authorList>
    </citation>
    <scope>IDENTIFICATION</scope>
</reference>
<accession>A0A7E4VZZ1</accession>
<evidence type="ECO:0000313" key="1">
    <source>
        <dbReference type="Proteomes" id="UP000492821"/>
    </source>
</evidence>